<evidence type="ECO:0000256" key="6">
    <source>
        <dbReference type="ARBA" id="ARBA00023235"/>
    </source>
</evidence>
<dbReference type="PANTHER" id="PTHR30068">
    <property type="entry name" value="URONATE ISOMERASE"/>
    <property type="match status" value="1"/>
</dbReference>
<dbReference type="InterPro" id="IPR003766">
    <property type="entry name" value="Uronate_isomerase"/>
</dbReference>
<comment type="similarity">
    <text evidence="3 7">Belongs to the metallo-dependent hydrolases superfamily. Uronate isomerase family.</text>
</comment>
<evidence type="ECO:0000313" key="8">
    <source>
        <dbReference type="EMBL" id="MBS0029000.1"/>
    </source>
</evidence>
<dbReference type="SUPFAM" id="SSF51556">
    <property type="entry name" value="Metallo-dependent hydrolases"/>
    <property type="match status" value="1"/>
</dbReference>
<evidence type="ECO:0000256" key="2">
    <source>
        <dbReference type="ARBA" id="ARBA00004892"/>
    </source>
</evidence>
<evidence type="ECO:0000256" key="7">
    <source>
        <dbReference type="HAMAP-Rule" id="MF_00675"/>
    </source>
</evidence>
<evidence type="ECO:0000313" key="9">
    <source>
        <dbReference type="Proteomes" id="UP000676386"/>
    </source>
</evidence>
<evidence type="ECO:0000256" key="3">
    <source>
        <dbReference type="ARBA" id="ARBA00008397"/>
    </source>
</evidence>
<keyword evidence="9" id="KW-1185">Reference proteome</keyword>
<dbReference type="Pfam" id="PF02614">
    <property type="entry name" value="UxaC"/>
    <property type="match status" value="1"/>
</dbReference>
<evidence type="ECO:0000256" key="4">
    <source>
        <dbReference type="ARBA" id="ARBA00012546"/>
    </source>
</evidence>
<accession>A0ABS5J1C2</accession>
<dbReference type="EMBL" id="JAGTXB010000007">
    <property type="protein sequence ID" value="MBS0029000.1"/>
    <property type="molecule type" value="Genomic_DNA"/>
</dbReference>
<dbReference type="Gene3D" id="1.10.2020.10">
    <property type="entry name" value="uronate isomerase, domain 2, chain A"/>
    <property type="match status" value="1"/>
</dbReference>
<dbReference type="HAMAP" id="MF_00675">
    <property type="entry name" value="UxaC"/>
    <property type="match status" value="1"/>
</dbReference>
<dbReference type="GO" id="GO:0008880">
    <property type="term" value="F:glucuronate isomerase activity"/>
    <property type="evidence" value="ECO:0007669"/>
    <property type="project" value="UniProtKB-EC"/>
</dbReference>
<evidence type="ECO:0000256" key="5">
    <source>
        <dbReference type="ARBA" id="ARBA00020555"/>
    </source>
</evidence>
<proteinExistence type="inferred from homology"/>
<keyword evidence="6 7" id="KW-0413">Isomerase</keyword>
<reference evidence="8 9" key="1">
    <citation type="submission" date="2021-04" db="EMBL/GenBank/DDBJ databases">
        <title>Chitinophaga sp. nov., isolated from the rhizosphere soil.</title>
        <authorList>
            <person name="He S."/>
        </authorList>
    </citation>
    <scope>NUCLEOTIDE SEQUENCE [LARGE SCALE GENOMIC DNA]</scope>
    <source>
        <strain evidence="8 9">2R12</strain>
    </source>
</reference>
<evidence type="ECO:0000256" key="1">
    <source>
        <dbReference type="ARBA" id="ARBA00001165"/>
    </source>
</evidence>
<comment type="pathway">
    <text evidence="2 7">Carbohydrate metabolism; pentose and glucuronate interconversion.</text>
</comment>
<dbReference type="InterPro" id="IPR032466">
    <property type="entry name" value="Metal_Hydrolase"/>
</dbReference>
<name>A0ABS5J1C2_9BACT</name>
<gene>
    <name evidence="7 8" type="primary">uxaC</name>
    <name evidence="8" type="ORF">KE626_16890</name>
</gene>
<dbReference type="NCBIfam" id="NF002794">
    <property type="entry name" value="PRK02925.1"/>
    <property type="match status" value="1"/>
</dbReference>
<organism evidence="8 9">
    <name type="scientific">Chitinophaga hostae</name>
    <dbReference type="NCBI Taxonomy" id="2831022"/>
    <lineage>
        <taxon>Bacteria</taxon>
        <taxon>Pseudomonadati</taxon>
        <taxon>Bacteroidota</taxon>
        <taxon>Chitinophagia</taxon>
        <taxon>Chitinophagales</taxon>
        <taxon>Chitinophagaceae</taxon>
        <taxon>Chitinophaga</taxon>
    </lineage>
</organism>
<comment type="catalytic activity">
    <reaction evidence="7">
        <text>aldehydo-D-galacturonate = keto-D-tagaturonate</text>
        <dbReference type="Rhea" id="RHEA:27702"/>
        <dbReference type="ChEBI" id="CHEBI:12952"/>
        <dbReference type="ChEBI" id="CHEBI:17886"/>
    </reaction>
</comment>
<dbReference type="PANTHER" id="PTHR30068:SF4">
    <property type="entry name" value="URONATE ISOMERASE"/>
    <property type="match status" value="1"/>
</dbReference>
<dbReference type="RefSeq" id="WP_211974098.1">
    <property type="nucleotide sequence ID" value="NZ_CBFHAM010000024.1"/>
</dbReference>
<comment type="catalytic activity">
    <reaction evidence="1 7">
        <text>D-glucuronate = D-fructuronate</text>
        <dbReference type="Rhea" id="RHEA:13049"/>
        <dbReference type="ChEBI" id="CHEBI:58720"/>
        <dbReference type="ChEBI" id="CHEBI:59863"/>
        <dbReference type="EC" id="5.3.1.12"/>
    </reaction>
</comment>
<comment type="caution">
    <text evidence="8">The sequence shown here is derived from an EMBL/GenBank/DDBJ whole genome shotgun (WGS) entry which is preliminary data.</text>
</comment>
<sequence length="468" mass="54231">MRKKFMDENFLLNSEAAERLYHDYAKDMPVIDYHCHLPPAQIAADTRFDNITQAWLYGDHYKWRAMRTNGIPENYCTGNNTDWEKFEKWADTVPHTLRNPLYHWTHLELQRYFGISEILNPASAPGIYDTCNQLLQTPAYSVRNLLRSRNVALICTTDDPADDLQYHRQIKQDGFEIPVIPAFRPDQAMNVDHPQVYLQYLQKLEQTANRNINTYNDLLLVLKERHDFFALHGCRVSDHGIEEIYAEDFTETTIRQLFLKVRGGKALEPGEIRQFKSALLLELALMDHEKGWVQQYHLGALRNNNSRMMRLLGPDTGWDSIGDFSQARALAKFLDRLDSQDKLAKTIIYNLNPADNELMATMTGNFNDGTVAGKVQFGAAWWFLDQKEGMTRQLNALSNMGLISRFVGMLTDSRSFLSYPRHEYFRRLLCDLFGEEIERGEIPDDIDQVGAMIQNICYGNARAYFGWE</sequence>
<dbReference type="EC" id="5.3.1.12" evidence="4 7"/>
<dbReference type="Proteomes" id="UP000676386">
    <property type="component" value="Unassembled WGS sequence"/>
</dbReference>
<protein>
    <recommendedName>
        <fullName evidence="5 7">Uronate isomerase</fullName>
        <ecNumber evidence="4 7">5.3.1.12</ecNumber>
    </recommendedName>
    <alternativeName>
        <fullName evidence="7">Glucuronate isomerase</fullName>
    </alternativeName>
    <alternativeName>
        <fullName evidence="7">Uronic isomerase</fullName>
    </alternativeName>
</protein>
<dbReference type="Gene3D" id="3.20.20.140">
    <property type="entry name" value="Metal-dependent hydrolases"/>
    <property type="match status" value="1"/>
</dbReference>